<dbReference type="InterPro" id="IPR000305">
    <property type="entry name" value="GIY-YIG_endonuc"/>
</dbReference>
<dbReference type="FunFam" id="3.30.420.10:FF:000045">
    <property type="entry name" value="3'-5' exonuclease DinG"/>
    <property type="match status" value="1"/>
</dbReference>
<dbReference type="AlphaFoldDB" id="A0A7X2ZRX6"/>
<dbReference type="SMART" id="SM00479">
    <property type="entry name" value="EXOIII"/>
    <property type="match status" value="1"/>
</dbReference>
<dbReference type="Proteomes" id="UP000540519">
    <property type="component" value="Unassembled WGS sequence"/>
</dbReference>
<dbReference type="GO" id="GO:0008408">
    <property type="term" value="F:3'-5' exonuclease activity"/>
    <property type="evidence" value="ECO:0007669"/>
    <property type="project" value="TreeGrafter"/>
</dbReference>
<dbReference type="SUPFAM" id="SSF82771">
    <property type="entry name" value="GIY-YIG endonuclease"/>
    <property type="match status" value="1"/>
</dbReference>
<keyword evidence="5" id="KW-0540">Nuclease</keyword>
<dbReference type="GO" id="GO:0006289">
    <property type="term" value="P:nucleotide-excision repair"/>
    <property type="evidence" value="ECO:0007669"/>
    <property type="project" value="InterPro"/>
</dbReference>
<dbReference type="Gene3D" id="3.40.1440.10">
    <property type="entry name" value="GIY-YIG endonuclease"/>
    <property type="match status" value="1"/>
</dbReference>
<evidence type="ECO:0000256" key="1">
    <source>
        <dbReference type="ARBA" id="ARBA00025483"/>
    </source>
</evidence>
<sequence>MYSILDIETTGGKFNEEGITEIAIHKFDGHKVVDQFISLVNPEKDIQPFVVKLTGINNKMLQTAPKFHEIAKRIVEITEDTVLIAHNAQFDYRILRTEFRRLGYNFERKTLCTVELSKKLIPEAESHSLGKLVRSLGIAVSDRHRANGDALATLQLFKILLSKDLDKTILKSVIRKETEGELSDRQLDIVDSLPSETGVYYMHDKDGEILYLGKSTNIKKRVNQHFTKGGGRARQLQKATKKVTFERTGNELVALLKENEELKRNRPKYNHRPKAVMFSHGVYAVKNEAGYETLKIKKITERNGSFATFNSQVGASNFIYKLTREFNLCDKLNGISEAKKNCSNYETGECLGACITKEPTEEYNQRVNDAIQQYSLNQKNVVIVDKGREIGEYSAVLIKEGDFKGIGYYNLNHQINNIHILESIIAPMKGNDNTGHIIENYMRKKNGLKILELSNQ</sequence>
<gene>
    <name evidence="5" type="ORF">D9O36_05505</name>
</gene>
<keyword evidence="6" id="KW-1185">Reference proteome</keyword>
<organism evidence="5 6">
    <name type="scientific">Zobellia amurskyensis</name>
    <dbReference type="NCBI Taxonomy" id="248905"/>
    <lineage>
        <taxon>Bacteria</taxon>
        <taxon>Pseudomonadati</taxon>
        <taxon>Bacteroidota</taxon>
        <taxon>Flavobacteriia</taxon>
        <taxon>Flavobacteriales</taxon>
        <taxon>Flavobacteriaceae</taxon>
        <taxon>Zobellia</taxon>
    </lineage>
</organism>
<dbReference type="GO" id="GO:0003887">
    <property type="term" value="F:DNA-directed DNA polymerase activity"/>
    <property type="evidence" value="ECO:0007669"/>
    <property type="project" value="InterPro"/>
</dbReference>
<dbReference type="InterPro" id="IPR036397">
    <property type="entry name" value="RNaseH_sf"/>
</dbReference>
<dbReference type="GO" id="GO:0005829">
    <property type="term" value="C:cytosol"/>
    <property type="evidence" value="ECO:0007669"/>
    <property type="project" value="TreeGrafter"/>
</dbReference>
<evidence type="ECO:0000256" key="2">
    <source>
        <dbReference type="ARBA" id="ARBA00026073"/>
    </source>
</evidence>
<reference evidence="5 6" key="1">
    <citation type="journal article" date="2019" name="Mar. Drugs">
        <title>Comparative Genomics and CAZyme Genome Repertoires of Marine Zobellia amurskyensis KMM 3526(T) and Zobellia laminariae KMM 3676(T).</title>
        <authorList>
            <person name="Chernysheva N."/>
            <person name="Bystritskaya E."/>
            <person name="Stenkova A."/>
            <person name="Golovkin I."/>
            <person name="Nedashkovskaya O."/>
            <person name="Isaeva M."/>
        </authorList>
    </citation>
    <scope>NUCLEOTIDE SEQUENCE [LARGE SCALE GENOMIC DNA]</scope>
    <source>
        <strain evidence="5 6">KMM 3526</strain>
    </source>
</reference>
<dbReference type="PANTHER" id="PTHR30231">
    <property type="entry name" value="DNA POLYMERASE III SUBUNIT EPSILON"/>
    <property type="match status" value="1"/>
</dbReference>
<evidence type="ECO:0000313" key="6">
    <source>
        <dbReference type="Proteomes" id="UP000540519"/>
    </source>
</evidence>
<evidence type="ECO:0000256" key="3">
    <source>
        <dbReference type="SAM" id="Coils"/>
    </source>
</evidence>
<proteinExistence type="predicted"/>
<dbReference type="NCBIfam" id="TIGR00573">
    <property type="entry name" value="dnaq"/>
    <property type="match status" value="1"/>
</dbReference>
<comment type="subunit">
    <text evidence="2">DNA polymerase III contains a core (composed of alpha, epsilon and theta chains) that associates with a tau subunit. This core dimerizes to form the POLIII' complex. PolIII' associates with the gamma complex (composed of gamma, delta, delta', psi and chi chains) and with the beta chain to form the complete DNA polymerase III complex.</text>
</comment>
<dbReference type="SMART" id="SM00465">
    <property type="entry name" value="GIYc"/>
    <property type="match status" value="1"/>
</dbReference>
<feature type="domain" description="GIY-YIG" evidence="4">
    <location>
        <begin position="195"/>
        <end position="271"/>
    </location>
</feature>
<feature type="coiled-coil region" evidence="3">
    <location>
        <begin position="245"/>
        <end position="272"/>
    </location>
</feature>
<evidence type="ECO:0000313" key="5">
    <source>
        <dbReference type="EMBL" id="MUH35288.1"/>
    </source>
</evidence>
<dbReference type="InterPro" id="IPR035901">
    <property type="entry name" value="GIY-YIG_endonuc_sf"/>
</dbReference>
<accession>A0A7X2ZRX6</accession>
<dbReference type="OrthoDB" id="9803913at2"/>
<evidence type="ECO:0000259" key="4">
    <source>
        <dbReference type="PROSITE" id="PS50164"/>
    </source>
</evidence>
<dbReference type="InterPro" id="IPR012337">
    <property type="entry name" value="RNaseH-like_sf"/>
</dbReference>
<keyword evidence="3" id="KW-0175">Coiled coil</keyword>
<dbReference type="GO" id="GO:0003677">
    <property type="term" value="F:DNA binding"/>
    <property type="evidence" value="ECO:0007669"/>
    <property type="project" value="InterPro"/>
</dbReference>
<protein>
    <submittedName>
        <fullName evidence="5">Exonuclease</fullName>
    </submittedName>
</protein>
<dbReference type="CDD" id="cd06127">
    <property type="entry name" value="DEDDh"/>
    <property type="match status" value="1"/>
</dbReference>
<keyword evidence="5" id="KW-0269">Exonuclease</keyword>
<dbReference type="GO" id="GO:0045004">
    <property type="term" value="P:DNA replication proofreading"/>
    <property type="evidence" value="ECO:0007669"/>
    <property type="project" value="TreeGrafter"/>
</dbReference>
<dbReference type="Pfam" id="PF00929">
    <property type="entry name" value="RNase_T"/>
    <property type="match status" value="1"/>
</dbReference>
<dbReference type="InterPro" id="IPR006054">
    <property type="entry name" value="DnaQ"/>
</dbReference>
<dbReference type="EMBL" id="RCNR01000007">
    <property type="protein sequence ID" value="MUH35288.1"/>
    <property type="molecule type" value="Genomic_DNA"/>
</dbReference>
<dbReference type="InterPro" id="IPR013520">
    <property type="entry name" value="Ribonucl_H"/>
</dbReference>
<dbReference type="Gene3D" id="3.30.420.10">
    <property type="entry name" value="Ribonuclease H-like superfamily/Ribonuclease H"/>
    <property type="match status" value="1"/>
</dbReference>
<dbReference type="CDD" id="cd10434">
    <property type="entry name" value="GIY-YIG_UvrC_Cho"/>
    <property type="match status" value="1"/>
</dbReference>
<dbReference type="RefSeq" id="WP_155599145.1">
    <property type="nucleotide sequence ID" value="NZ_RCNR01000007.1"/>
</dbReference>
<dbReference type="PROSITE" id="PS50164">
    <property type="entry name" value="GIY_YIG"/>
    <property type="match status" value="1"/>
</dbReference>
<comment type="caution">
    <text evidence="5">The sequence shown here is derived from an EMBL/GenBank/DDBJ whole genome shotgun (WGS) entry which is preliminary data.</text>
</comment>
<dbReference type="InterPro" id="IPR047296">
    <property type="entry name" value="GIY-YIG_UvrC_Cho"/>
</dbReference>
<dbReference type="PANTHER" id="PTHR30231:SF41">
    <property type="entry name" value="DNA POLYMERASE III SUBUNIT EPSILON"/>
    <property type="match status" value="1"/>
</dbReference>
<dbReference type="Pfam" id="PF01541">
    <property type="entry name" value="GIY-YIG"/>
    <property type="match status" value="1"/>
</dbReference>
<keyword evidence="5" id="KW-0378">Hydrolase</keyword>
<dbReference type="SUPFAM" id="SSF53098">
    <property type="entry name" value="Ribonuclease H-like"/>
    <property type="match status" value="1"/>
</dbReference>
<name>A0A7X2ZRX6_9FLAO</name>
<comment type="function">
    <text evidence="1">DNA polymerase III is a complex, multichain enzyme responsible for most of the replicative synthesis in bacteria. The epsilon subunit contain the editing function and is a proofreading 3'-5' exonuclease.</text>
</comment>